<sequence>MTINPQNALMASMRLYEAETSVDDIAARHALDVRDVVDFSLNVNPFGPPESAIAAARAALGQSHLYPDLRFAELRAALARRHGVHPDSLFFGAGLDDVIKLIVHAWTSDGDTVLVHLPTFPRYELEARLRGCRVVCVEGEVPEKTNIAGMHVALRAGTIAMTFVCSPNNPTGEKIPRVSVASLARAADPGLLIVDEALLDPAEDGAVPLLAAHPNLVVLRTFSKYFGLAGTRVGYAIAAPALVRAAEVGRPPFNLARASVAAARAVLDDSAFLDMCRATFARERAWFADAIADIPEVRVRGGNANMVLLDVDMPPDQAADRLAAQGIVVADATSFRGMERYRALRVSLRGRADNKKLLAAIRGIFNEPGKDGG</sequence>
<dbReference type="STRING" id="1416806.CAL12_03680"/>
<dbReference type="GO" id="GO:0000105">
    <property type="term" value="P:L-histidine biosynthetic process"/>
    <property type="evidence" value="ECO:0007669"/>
    <property type="project" value="UniProtKB-KW"/>
</dbReference>
<evidence type="ECO:0000256" key="7">
    <source>
        <dbReference type="ARBA" id="ARBA00022898"/>
    </source>
</evidence>
<dbReference type="Gene3D" id="3.40.640.10">
    <property type="entry name" value="Type I PLP-dependent aspartate aminotransferase-like (Major domain)"/>
    <property type="match status" value="1"/>
</dbReference>
<dbReference type="EMBL" id="CP021108">
    <property type="protein sequence ID" value="ARP80011.1"/>
    <property type="molecule type" value="Genomic_DNA"/>
</dbReference>
<name>A0A1W6YG32_9BORD</name>
<dbReference type="InterPro" id="IPR015422">
    <property type="entry name" value="PyrdxlP-dep_Trfase_small"/>
</dbReference>
<dbReference type="PANTHER" id="PTHR43643">
    <property type="entry name" value="HISTIDINOL-PHOSPHATE AMINOTRANSFERASE 2"/>
    <property type="match status" value="1"/>
</dbReference>
<dbReference type="InterPro" id="IPR004839">
    <property type="entry name" value="Aminotransferase_I/II_large"/>
</dbReference>
<evidence type="ECO:0000256" key="1">
    <source>
        <dbReference type="ARBA" id="ARBA00005011"/>
    </source>
</evidence>
<dbReference type="RefSeq" id="WP_086063245.1">
    <property type="nucleotide sequence ID" value="NZ_CP021108.1"/>
</dbReference>
<dbReference type="EC" id="2.6.1.9" evidence="3"/>
<gene>
    <name evidence="11" type="ORF">CAL12_03680</name>
</gene>
<dbReference type="PANTHER" id="PTHR43643:SF6">
    <property type="entry name" value="HISTIDINOL-PHOSPHATE AMINOTRANSFERASE"/>
    <property type="match status" value="1"/>
</dbReference>
<evidence type="ECO:0000256" key="6">
    <source>
        <dbReference type="ARBA" id="ARBA00022679"/>
    </source>
</evidence>
<keyword evidence="12" id="KW-1185">Reference proteome</keyword>
<proteinExistence type="inferred from homology"/>
<keyword evidence="6" id="KW-0808">Transferase</keyword>
<organism evidence="11 12">
    <name type="scientific">Bordetella genomosp. 8</name>
    <dbReference type="NCBI Taxonomy" id="1416806"/>
    <lineage>
        <taxon>Bacteria</taxon>
        <taxon>Pseudomonadati</taxon>
        <taxon>Pseudomonadota</taxon>
        <taxon>Betaproteobacteria</taxon>
        <taxon>Burkholderiales</taxon>
        <taxon>Alcaligenaceae</taxon>
        <taxon>Bordetella</taxon>
    </lineage>
</organism>
<evidence type="ECO:0000313" key="11">
    <source>
        <dbReference type="EMBL" id="ARP80011.1"/>
    </source>
</evidence>
<dbReference type="InterPro" id="IPR015421">
    <property type="entry name" value="PyrdxlP-dep_Trfase_major"/>
</dbReference>
<keyword evidence="7" id="KW-0663">Pyridoxal phosphate</keyword>
<dbReference type="OrthoDB" id="9813612at2"/>
<keyword evidence="8" id="KW-0368">Histidine biosynthesis</keyword>
<dbReference type="AlphaFoldDB" id="A0A1W6YG32"/>
<dbReference type="KEGG" id="bgv:CAL12_03680"/>
<dbReference type="GO" id="GO:0004400">
    <property type="term" value="F:histidinol-phosphate transaminase activity"/>
    <property type="evidence" value="ECO:0007669"/>
    <property type="project" value="UniProtKB-EC"/>
</dbReference>
<evidence type="ECO:0000259" key="10">
    <source>
        <dbReference type="Pfam" id="PF00155"/>
    </source>
</evidence>
<dbReference type="InterPro" id="IPR015424">
    <property type="entry name" value="PyrdxlP-dep_Trfase"/>
</dbReference>
<dbReference type="Gene3D" id="3.90.1150.10">
    <property type="entry name" value="Aspartate Aminotransferase, domain 1"/>
    <property type="match status" value="1"/>
</dbReference>
<comment type="catalytic activity">
    <reaction evidence="9">
        <text>L-histidinol phosphate + 2-oxoglutarate = 3-(imidazol-4-yl)-2-oxopropyl phosphate + L-glutamate</text>
        <dbReference type="Rhea" id="RHEA:23744"/>
        <dbReference type="ChEBI" id="CHEBI:16810"/>
        <dbReference type="ChEBI" id="CHEBI:29985"/>
        <dbReference type="ChEBI" id="CHEBI:57766"/>
        <dbReference type="ChEBI" id="CHEBI:57980"/>
        <dbReference type="EC" id="2.6.1.9"/>
    </reaction>
</comment>
<protein>
    <recommendedName>
        <fullName evidence="3">histidinol-phosphate transaminase</fullName>
        <ecNumber evidence="3">2.6.1.9</ecNumber>
    </recommendedName>
</protein>
<dbReference type="GO" id="GO:0030170">
    <property type="term" value="F:pyridoxal phosphate binding"/>
    <property type="evidence" value="ECO:0007669"/>
    <property type="project" value="InterPro"/>
</dbReference>
<comment type="similarity">
    <text evidence="2">Belongs to the class-II pyridoxal-phosphate-dependent aminotransferase family. Histidinol-phosphate aminotransferase subfamily.</text>
</comment>
<dbReference type="Pfam" id="PF00155">
    <property type="entry name" value="Aminotran_1_2"/>
    <property type="match status" value="1"/>
</dbReference>
<accession>A0A1W6YG32</accession>
<evidence type="ECO:0000256" key="8">
    <source>
        <dbReference type="ARBA" id="ARBA00023102"/>
    </source>
</evidence>
<reference evidence="11 12" key="1">
    <citation type="submission" date="2017-05" db="EMBL/GenBank/DDBJ databases">
        <title>Complete and WGS of Bordetella genogroups.</title>
        <authorList>
            <person name="Spilker T."/>
            <person name="LiPuma J."/>
        </authorList>
    </citation>
    <scope>NUCLEOTIDE SEQUENCE [LARGE SCALE GENOMIC DNA]</scope>
    <source>
        <strain evidence="11 12">AU19157</strain>
    </source>
</reference>
<evidence type="ECO:0000256" key="9">
    <source>
        <dbReference type="ARBA" id="ARBA00047481"/>
    </source>
</evidence>
<dbReference type="Proteomes" id="UP000194151">
    <property type="component" value="Chromosome"/>
</dbReference>
<comment type="pathway">
    <text evidence="1">Amino-acid biosynthesis; L-histidine biosynthesis; L-histidine from 5-phospho-alpha-D-ribose 1-diphosphate: step 7/9.</text>
</comment>
<keyword evidence="4" id="KW-0032">Aminotransferase</keyword>
<dbReference type="CDD" id="cd00609">
    <property type="entry name" value="AAT_like"/>
    <property type="match status" value="1"/>
</dbReference>
<evidence type="ECO:0000256" key="5">
    <source>
        <dbReference type="ARBA" id="ARBA00022605"/>
    </source>
</evidence>
<evidence type="ECO:0000313" key="12">
    <source>
        <dbReference type="Proteomes" id="UP000194151"/>
    </source>
</evidence>
<evidence type="ECO:0000256" key="3">
    <source>
        <dbReference type="ARBA" id="ARBA00012748"/>
    </source>
</evidence>
<keyword evidence="5" id="KW-0028">Amino-acid biosynthesis</keyword>
<evidence type="ECO:0000256" key="4">
    <source>
        <dbReference type="ARBA" id="ARBA00022576"/>
    </source>
</evidence>
<evidence type="ECO:0000256" key="2">
    <source>
        <dbReference type="ARBA" id="ARBA00007970"/>
    </source>
</evidence>
<feature type="domain" description="Aminotransferase class I/classII large" evidence="10">
    <location>
        <begin position="35"/>
        <end position="361"/>
    </location>
</feature>
<dbReference type="InterPro" id="IPR050106">
    <property type="entry name" value="HistidinolP_aminotransfase"/>
</dbReference>
<dbReference type="SUPFAM" id="SSF53383">
    <property type="entry name" value="PLP-dependent transferases"/>
    <property type="match status" value="1"/>
</dbReference>